<reference evidence="1" key="1">
    <citation type="submission" date="2020-10" db="EMBL/GenBank/DDBJ databases">
        <authorList>
            <person name="Gilroy R."/>
        </authorList>
    </citation>
    <scope>NUCLEOTIDE SEQUENCE</scope>
    <source>
        <strain evidence="1">CHK136-897</strain>
    </source>
</reference>
<name>A0A9D1MRC7_9PROT</name>
<gene>
    <name evidence="1" type="ORF">IAC63_00080</name>
</gene>
<dbReference type="InterPro" id="IPR021322">
    <property type="entry name" value="DUF2924"/>
</dbReference>
<reference evidence="1" key="2">
    <citation type="journal article" date="2021" name="PeerJ">
        <title>Extensive microbial diversity within the chicken gut microbiome revealed by metagenomics and culture.</title>
        <authorList>
            <person name="Gilroy R."/>
            <person name="Ravi A."/>
            <person name="Getino M."/>
            <person name="Pursley I."/>
            <person name="Horton D.L."/>
            <person name="Alikhan N.F."/>
            <person name="Baker D."/>
            <person name="Gharbi K."/>
            <person name="Hall N."/>
            <person name="Watson M."/>
            <person name="Adriaenssens E.M."/>
            <person name="Foster-Nyarko E."/>
            <person name="Jarju S."/>
            <person name="Secka A."/>
            <person name="Antonio M."/>
            <person name="Oren A."/>
            <person name="Chaudhuri R.R."/>
            <person name="La Ragione R."/>
            <person name="Hildebrand F."/>
            <person name="Pallen M.J."/>
        </authorList>
    </citation>
    <scope>NUCLEOTIDE SEQUENCE</scope>
    <source>
        <strain evidence="1">CHK136-897</strain>
    </source>
</reference>
<evidence type="ECO:0000313" key="2">
    <source>
        <dbReference type="Proteomes" id="UP000824142"/>
    </source>
</evidence>
<proteinExistence type="predicted"/>
<organism evidence="1 2">
    <name type="scientific">Candidatus Enterousia avicola</name>
    <dbReference type="NCBI Taxonomy" id="2840787"/>
    <lineage>
        <taxon>Bacteria</taxon>
        <taxon>Pseudomonadati</taxon>
        <taxon>Pseudomonadota</taxon>
        <taxon>Alphaproteobacteria</taxon>
        <taxon>Candidatus Enterousia</taxon>
    </lineage>
</organism>
<sequence length="145" mass="17511">MQKNVKDILPKTFEELKTLSQDERARLWARYSPHTFKRQMRPLWYYIQCERLNLRIEPKFIKKIRKYKDNPAECVNRVLKHRYNIAPGTTIIRHFRNIEHKVLVNYDNTFLYNGKQYRSLSAIASDICGTKTSGPHFFELDKKYK</sequence>
<comment type="caution">
    <text evidence="1">The sequence shown here is derived from an EMBL/GenBank/DDBJ whole genome shotgun (WGS) entry which is preliminary data.</text>
</comment>
<dbReference type="Proteomes" id="UP000824142">
    <property type="component" value="Unassembled WGS sequence"/>
</dbReference>
<dbReference type="EMBL" id="DVNO01000001">
    <property type="protein sequence ID" value="HIU65027.1"/>
    <property type="molecule type" value="Genomic_DNA"/>
</dbReference>
<protein>
    <submittedName>
        <fullName evidence="1">DUF2924 domain-containing protein</fullName>
    </submittedName>
</protein>
<accession>A0A9D1MRC7</accession>
<dbReference type="Pfam" id="PF11149">
    <property type="entry name" value="DUF2924"/>
    <property type="match status" value="1"/>
</dbReference>
<evidence type="ECO:0000313" key="1">
    <source>
        <dbReference type="EMBL" id="HIU65027.1"/>
    </source>
</evidence>
<dbReference type="AlphaFoldDB" id="A0A9D1MRC7"/>